<dbReference type="Gene3D" id="3.30.70.330">
    <property type="match status" value="1"/>
</dbReference>
<dbReference type="PROSITE" id="PS50103">
    <property type="entry name" value="ZF_C3H1"/>
    <property type="match status" value="1"/>
</dbReference>
<feature type="compositionally biased region" description="Basic and acidic residues" evidence="7">
    <location>
        <begin position="167"/>
        <end position="184"/>
    </location>
</feature>
<dbReference type="InterPro" id="IPR041367">
    <property type="entry name" value="Znf-CCCH_4"/>
</dbReference>
<dbReference type="InterPro" id="IPR000504">
    <property type="entry name" value="RRM_dom"/>
</dbReference>
<dbReference type="GO" id="GO:0005686">
    <property type="term" value="C:U2 snRNP"/>
    <property type="evidence" value="ECO:0007669"/>
    <property type="project" value="TreeGrafter"/>
</dbReference>
<reference evidence="10 11" key="1">
    <citation type="submission" date="2024-01" db="EMBL/GenBank/DDBJ databases">
        <title>The complete chloroplast genome sequence of Lithospermum erythrorhizon: insights into the phylogenetic relationship among Boraginaceae species and the maternal lineages of purple gromwells.</title>
        <authorList>
            <person name="Okada T."/>
            <person name="Watanabe K."/>
        </authorList>
    </citation>
    <scope>NUCLEOTIDE SEQUENCE [LARGE SCALE GENOMIC DNA]</scope>
</reference>
<keyword evidence="1 6" id="KW-0479">Metal-binding</keyword>
<evidence type="ECO:0000256" key="6">
    <source>
        <dbReference type="PROSITE-ProRule" id="PRU00723"/>
    </source>
</evidence>
<dbReference type="Proteomes" id="UP001454036">
    <property type="component" value="Unassembled WGS sequence"/>
</dbReference>
<feature type="domain" description="RRM" evidence="8">
    <location>
        <begin position="36"/>
        <end position="114"/>
    </location>
</feature>
<dbReference type="CDD" id="cd12411">
    <property type="entry name" value="RRM_ist3_like"/>
    <property type="match status" value="1"/>
</dbReference>
<feature type="region of interest" description="Disordered" evidence="7">
    <location>
        <begin position="147"/>
        <end position="380"/>
    </location>
</feature>
<dbReference type="Pfam" id="PF18044">
    <property type="entry name" value="zf-CCCH_4"/>
    <property type="match status" value="1"/>
</dbReference>
<evidence type="ECO:0000256" key="7">
    <source>
        <dbReference type="SAM" id="MobiDB-lite"/>
    </source>
</evidence>
<dbReference type="GO" id="GO:0071013">
    <property type="term" value="C:catalytic step 2 spliceosome"/>
    <property type="evidence" value="ECO:0007669"/>
    <property type="project" value="TreeGrafter"/>
</dbReference>
<evidence type="ECO:0000259" key="9">
    <source>
        <dbReference type="PROSITE" id="PS50103"/>
    </source>
</evidence>
<dbReference type="SUPFAM" id="SSF54928">
    <property type="entry name" value="RNA-binding domain, RBD"/>
    <property type="match status" value="1"/>
</dbReference>
<dbReference type="InterPro" id="IPR000571">
    <property type="entry name" value="Znf_CCCH"/>
</dbReference>
<keyword evidence="4 5" id="KW-0694">RNA-binding</keyword>
<feature type="compositionally biased region" description="Polar residues" evidence="7">
    <location>
        <begin position="188"/>
        <end position="203"/>
    </location>
</feature>
<keyword evidence="2 6" id="KW-0863">Zinc-finger</keyword>
<dbReference type="InterPro" id="IPR035979">
    <property type="entry name" value="RBD_domain_sf"/>
</dbReference>
<dbReference type="GO" id="GO:0003723">
    <property type="term" value="F:RNA binding"/>
    <property type="evidence" value="ECO:0007669"/>
    <property type="project" value="UniProtKB-UniRule"/>
</dbReference>
<dbReference type="GO" id="GO:0008270">
    <property type="term" value="F:zinc ion binding"/>
    <property type="evidence" value="ECO:0007669"/>
    <property type="project" value="UniProtKB-KW"/>
</dbReference>
<dbReference type="PANTHER" id="PTHR45880:SF1">
    <property type="entry name" value="RNA-BINDING MOTIF PROTEIN, X-LINKED 2"/>
    <property type="match status" value="1"/>
</dbReference>
<dbReference type="Gene3D" id="4.10.1000.10">
    <property type="entry name" value="Zinc finger, CCCH-type"/>
    <property type="match status" value="1"/>
</dbReference>
<dbReference type="AlphaFoldDB" id="A0AAV3QQ18"/>
<proteinExistence type="predicted"/>
<dbReference type="SUPFAM" id="SSF90229">
    <property type="entry name" value="CCCH zinc finger"/>
    <property type="match status" value="1"/>
</dbReference>
<dbReference type="InterPro" id="IPR036855">
    <property type="entry name" value="Znf_CCCH_sf"/>
</dbReference>
<sequence length="380" mass="44277">MNPLTLVKRIQKINQQEAALGISEQASWHAKYNDSAYVFVGGIPFQLTEGDLLAIFAQYGEIVDVNLVKDKGTGKSKGFAFVAYEDQRSTNLAVDNLNGAQVLGRTIRVDHCSKYRKLEEEDPETTRQKREERGVCRAFQKGQCNRGDSCKFSHDEKRAANTGWGAEEDRQSKWANDKFDDPRKAGPSRQSSRNMKNDGSSNKDLIEPRRKDDGLARDRRQEGTERKSRDQGSRDIEKRAENGKGRSYEEELDRPHANRKSRWPDGEHVSGEDRDKREGKRLKRSDSESLRREEQESREGHRKRAYERDPSPRRRKMNDDEPREDHENKRDEKRTTRYESDSNQREERDLRGGVKRSDYGRDSSPRHRRTDEDRGRRSHR</sequence>
<accession>A0AAV3QQ18</accession>
<feature type="compositionally biased region" description="Basic and acidic residues" evidence="7">
    <location>
        <begin position="306"/>
        <end position="380"/>
    </location>
</feature>
<feature type="zinc finger region" description="C3H1-type" evidence="6">
    <location>
        <begin position="130"/>
        <end position="157"/>
    </location>
</feature>
<dbReference type="GO" id="GO:0071011">
    <property type="term" value="C:precatalytic spliceosome"/>
    <property type="evidence" value="ECO:0007669"/>
    <property type="project" value="TreeGrafter"/>
</dbReference>
<gene>
    <name evidence="10" type="ORF">LIER_20274</name>
</gene>
<keyword evidence="3 6" id="KW-0862">Zinc</keyword>
<dbReference type="SMART" id="SM00356">
    <property type="entry name" value="ZnF_C3H1"/>
    <property type="match status" value="1"/>
</dbReference>
<feature type="domain" description="C3H1-type" evidence="9">
    <location>
        <begin position="130"/>
        <end position="157"/>
    </location>
</feature>
<evidence type="ECO:0000256" key="4">
    <source>
        <dbReference type="ARBA" id="ARBA00022884"/>
    </source>
</evidence>
<evidence type="ECO:0000256" key="3">
    <source>
        <dbReference type="ARBA" id="ARBA00022833"/>
    </source>
</evidence>
<comment type="caution">
    <text evidence="10">The sequence shown here is derived from an EMBL/GenBank/DDBJ whole genome shotgun (WGS) entry which is preliminary data.</text>
</comment>
<evidence type="ECO:0000259" key="8">
    <source>
        <dbReference type="PROSITE" id="PS50102"/>
    </source>
</evidence>
<dbReference type="Pfam" id="PF00076">
    <property type="entry name" value="RRM_1"/>
    <property type="match status" value="1"/>
</dbReference>
<evidence type="ECO:0000313" key="10">
    <source>
        <dbReference type="EMBL" id="GAA0164703.1"/>
    </source>
</evidence>
<evidence type="ECO:0000256" key="5">
    <source>
        <dbReference type="PROSITE-ProRule" id="PRU00176"/>
    </source>
</evidence>
<evidence type="ECO:0000256" key="2">
    <source>
        <dbReference type="ARBA" id="ARBA00022771"/>
    </source>
</evidence>
<dbReference type="InterPro" id="IPR045844">
    <property type="entry name" value="RRM_Ist3-like"/>
</dbReference>
<protein>
    <submittedName>
        <fullName evidence="10">Uncharacterized protein</fullName>
    </submittedName>
</protein>
<name>A0AAV3QQ18_LITER</name>
<dbReference type="EMBL" id="BAABME010005128">
    <property type="protein sequence ID" value="GAA0164703.1"/>
    <property type="molecule type" value="Genomic_DNA"/>
</dbReference>
<dbReference type="SMART" id="SM00360">
    <property type="entry name" value="RRM"/>
    <property type="match status" value="1"/>
</dbReference>
<feature type="compositionally biased region" description="Basic and acidic residues" evidence="7">
    <location>
        <begin position="204"/>
        <end position="299"/>
    </location>
</feature>
<dbReference type="PROSITE" id="PS50102">
    <property type="entry name" value="RRM"/>
    <property type="match status" value="1"/>
</dbReference>
<evidence type="ECO:0000313" key="11">
    <source>
        <dbReference type="Proteomes" id="UP001454036"/>
    </source>
</evidence>
<evidence type="ECO:0000256" key="1">
    <source>
        <dbReference type="ARBA" id="ARBA00022723"/>
    </source>
</evidence>
<dbReference type="InterPro" id="IPR051847">
    <property type="entry name" value="RNA_proc/Spliceosome_comp"/>
</dbReference>
<dbReference type="InterPro" id="IPR012677">
    <property type="entry name" value="Nucleotide-bd_a/b_plait_sf"/>
</dbReference>
<dbReference type="PANTHER" id="PTHR45880">
    <property type="entry name" value="RNA-BINDING MOTIF PROTEIN, X-LINKED 2"/>
    <property type="match status" value="1"/>
</dbReference>
<feature type="compositionally biased region" description="Basic and acidic residues" evidence="7">
    <location>
        <begin position="148"/>
        <end position="159"/>
    </location>
</feature>
<keyword evidence="11" id="KW-1185">Reference proteome</keyword>
<organism evidence="10 11">
    <name type="scientific">Lithospermum erythrorhizon</name>
    <name type="common">Purple gromwell</name>
    <name type="synonym">Lithospermum officinale var. erythrorhizon</name>
    <dbReference type="NCBI Taxonomy" id="34254"/>
    <lineage>
        <taxon>Eukaryota</taxon>
        <taxon>Viridiplantae</taxon>
        <taxon>Streptophyta</taxon>
        <taxon>Embryophyta</taxon>
        <taxon>Tracheophyta</taxon>
        <taxon>Spermatophyta</taxon>
        <taxon>Magnoliopsida</taxon>
        <taxon>eudicotyledons</taxon>
        <taxon>Gunneridae</taxon>
        <taxon>Pentapetalae</taxon>
        <taxon>asterids</taxon>
        <taxon>lamiids</taxon>
        <taxon>Boraginales</taxon>
        <taxon>Boraginaceae</taxon>
        <taxon>Boraginoideae</taxon>
        <taxon>Lithospermeae</taxon>
        <taxon>Lithospermum</taxon>
    </lineage>
</organism>
<dbReference type="GO" id="GO:0000398">
    <property type="term" value="P:mRNA splicing, via spliceosome"/>
    <property type="evidence" value="ECO:0007669"/>
    <property type="project" value="InterPro"/>
</dbReference>